<evidence type="ECO:0000259" key="1">
    <source>
        <dbReference type="Pfam" id="PF13358"/>
    </source>
</evidence>
<name>A0ABW6QIC9_9ACTN</name>
<feature type="domain" description="Tc1-like transposase DDE" evidence="1">
    <location>
        <begin position="9"/>
        <end position="52"/>
    </location>
</feature>
<reference evidence="2 3" key="1">
    <citation type="submission" date="2024-09" db="EMBL/GenBank/DDBJ databases">
        <title>The Natural Products Discovery Center: Release of the First 8490 Sequenced Strains for Exploring Actinobacteria Biosynthetic Diversity.</title>
        <authorList>
            <person name="Kalkreuter E."/>
            <person name="Kautsar S.A."/>
            <person name="Yang D."/>
            <person name="Bader C.D."/>
            <person name="Teijaro C.N."/>
            <person name="Fluegel L."/>
            <person name="Davis C.M."/>
            <person name="Simpson J.R."/>
            <person name="Lauterbach L."/>
            <person name="Steele A.D."/>
            <person name="Gui C."/>
            <person name="Meng S."/>
            <person name="Li G."/>
            <person name="Viehrig K."/>
            <person name="Ye F."/>
            <person name="Su P."/>
            <person name="Kiefer A.F."/>
            <person name="Nichols A."/>
            <person name="Cepeda A.J."/>
            <person name="Yan W."/>
            <person name="Fan B."/>
            <person name="Jiang Y."/>
            <person name="Adhikari A."/>
            <person name="Zheng C.-J."/>
            <person name="Schuster L."/>
            <person name="Cowan T.M."/>
            <person name="Smanski M.J."/>
            <person name="Chevrette M.G."/>
            <person name="De Carvalho L.P.S."/>
            <person name="Shen B."/>
        </authorList>
    </citation>
    <scope>NUCLEOTIDE SEQUENCE [LARGE SCALE GENOMIC DNA]</scope>
    <source>
        <strain evidence="2 3">NPDC058328</strain>
    </source>
</reference>
<dbReference type="Pfam" id="PF13358">
    <property type="entry name" value="DDE_3"/>
    <property type="match status" value="1"/>
</dbReference>
<dbReference type="EMBL" id="JBHVZQ010000059">
    <property type="protein sequence ID" value="MFF1278518.1"/>
    <property type="molecule type" value="Genomic_DNA"/>
</dbReference>
<evidence type="ECO:0000313" key="2">
    <source>
        <dbReference type="EMBL" id="MFF1278518.1"/>
    </source>
</evidence>
<organism evidence="2 3">
    <name type="scientific">Streptomyces marokkonensis</name>
    <dbReference type="NCBI Taxonomy" id="324855"/>
    <lineage>
        <taxon>Bacteria</taxon>
        <taxon>Bacillati</taxon>
        <taxon>Actinomycetota</taxon>
        <taxon>Actinomycetes</taxon>
        <taxon>Kitasatosporales</taxon>
        <taxon>Streptomycetaceae</taxon>
        <taxon>Streptomyces</taxon>
    </lineage>
</organism>
<gene>
    <name evidence="2" type="ORF">ACFVZC_34900</name>
</gene>
<dbReference type="Gene3D" id="3.30.420.10">
    <property type="entry name" value="Ribonuclease H-like superfamily/Ribonuclease H"/>
    <property type="match status" value="1"/>
</dbReference>
<dbReference type="RefSeq" id="WP_388241126.1">
    <property type="nucleotide sequence ID" value="NZ_JBHVZQ010000059.1"/>
</dbReference>
<dbReference type="InterPro" id="IPR036397">
    <property type="entry name" value="RNaseH_sf"/>
</dbReference>
<dbReference type="Proteomes" id="UP001601627">
    <property type="component" value="Unassembled WGS sequence"/>
</dbReference>
<evidence type="ECO:0000313" key="3">
    <source>
        <dbReference type="Proteomes" id="UP001601627"/>
    </source>
</evidence>
<accession>A0ABW6QIC9</accession>
<keyword evidence="3" id="KW-1185">Reference proteome</keyword>
<sequence length="87" mass="9676">MAAGLKRYEAEHDWLTTVRLPAYAPDLNSVEAVWSLVRGPMANTAFDTPDDLDHTLRRELRRIQLRPRLIDGCLAATGLAVNPPTPP</sequence>
<protein>
    <submittedName>
        <fullName evidence="2">Transposase</fullName>
    </submittedName>
</protein>
<proteinExistence type="predicted"/>
<comment type="caution">
    <text evidence="2">The sequence shown here is derived from an EMBL/GenBank/DDBJ whole genome shotgun (WGS) entry which is preliminary data.</text>
</comment>
<dbReference type="InterPro" id="IPR038717">
    <property type="entry name" value="Tc1-like_DDE_dom"/>
</dbReference>